<proteinExistence type="predicted"/>
<accession>A0ABR7KK84</accession>
<reference evidence="3 4" key="1">
    <citation type="submission" date="2020-08" db="EMBL/GenBank/DDBJ databases">
        <authorList>
            <person name="Liu C."/>
            <person name="Sun Q."/>
        </authorList>
    </citation>
    <scope>NUCLEOTIDE SEQUENCE [LARGE SCALE GENOMIC DNA]</scope>
    <source>
        <strain evidence="3 4">L34</strain>
    </source>
</reference>
<protein>
    <submittedName>
        <fullName evidence="3">Glycosyltransferase</fullName>
    </submittedName>
</protein>
<gene>
    <name evidence="3" type="ORF">H8911_09470</name>
</gene>
<dbReference type="Pfam" id="PF13439">
    <property type="entry name" value="Glyco_transf_4"/>
    <property type="match status" value="1"/>
</dbReference>
<feature type="domain" description="Glycosyl transferase family 1" evidence="1">
    <location>
        <begin position="179"/>
        <end position="291"/>
    </location>
</feature>
<evidence type="ECO:0000259" key="2">
    <source>
        <dbReference type="Pfam" id="PF13439"/>
    </source>
</evidence>
<dbReference type="PANTHER" id="PTHR12526">
    <property type="entry name" value="GLYCOSYLTRANSFERASE"/>
    <property type="match status" value="1"/>
</dbReference>
<dbReference type="PANTHER" id="PTHR12526:SF630">
    <property type="entry name" value="GLYCOSYLTRANSFERASE"/>
    <property type="match status" value="1"/>
</dbReference>
<evidence type="ECO:0000313" key="3">
    <source>
        <dbReference type="EMBL" id="MBC6012939.1"/>
    </source>
</evidence>
<comment type="caution">
    <text evidence="3">The sequence shown here is derived from an EMBL/GenBank/DDBJ whole genome shotgun (WGS) entry which is preliminary data.</text>
</comment>
<name>A0ABR7KK84_9FIRM</name>
<dbReference type="InterPro" id="IPR028098">
    <property type="entry name" value="Glyco_trans_4-like_N"/>
</dbReference>
<dbReference type="Proteomes" id="UP000649075">
    <property type="component" value="Unassembled WGS sequence"/>
</dbReference>
<dbReference type="Gene3D" id="3.40.50.2000">
    <property type="entry name" value="Glycogen Phosphorylase B"/>
    <property type="match status" value="2"/>
</dbReference>
<dbReference type="InterPro" id="IPR001296">
    <property type="entry name" value="Glyco_trans_1"/>
</dbReference>
<evidence type="ECO:0000313" key="4">
    <source>
        <dbReference type="Proteomes" id="UP000649075"/>
    </source>
</evidence>
<feature type="domain" description="Glycosyltransferase subfamily 4-like N-terminal" evidence="2">
    <location>
        <begin position="16"/>
        <end position="166"/>
    </location>
</feature>
<dbReference type="RefSeq" id="WP_186999472.1">
    <property type="nucleotide sequence ID" value="NZ_JACRWH010000046.1"/>
</dbReference>
<evidence type="ECO:0000259" key="1">
    <source>
        <dbReference type="Pfam" id="PF00534"/>
    </source>
</evidence>
<dbReference type="SUPFAM" id="SSF53756">
    <property type="entry name" value="UDP-Glycosyltransferase/glycogen phosphorylase"/>
    <property type="match status" value="1"/>
</dbReference>
<sequence>MKKIRILHFELDHNLGGIEMFLLNLYKEIDRNLIQFDFITQSDTPALENDLKDLGANIFKVSNSNNVLKYRNDILKIISLKEYDLIHIHKNSLANIIPLLCAKKRNLPVILHSHNTRPSTGKISYLLHIINKNKAYKLANEHFACSNEAGKWMYGNLHYDIIRNGILTDNFRFNSQKRKKIRLSMELPEDAFIVGNVGRFTKQKNHEKLIDIFNDILKTNENSYLLLIGTGENKDFIKKKAIKLGIINNVKFLGNRNDIPDLLMAMDAFVMPSLYEGLPISAVEAQATGLKTYLSDKISQETELSSVVNWFSIEWDACSIAKLILEGTKISNNRTLSNDEIIKAGFSMELSAKFIQETYIKYVTSESNDFRKGFGL</sequence>
<dbReference type="EMBL" id="JACRWH010000046">
    <property type="protein sequence ID" value="MBC6012939.1"/>
    <property type="molecule type" value="Genomic_DNA"/>
</dbReference>
<dbReference type="Pfam" id="PF00534">
    <property type="entry name" value="Glycos_transf_1"/>
    <property type="match status" value="1"/>
</dbReference>
<keyword evidence="4" id="KW-1185">Reference proteome</keyword>
<organism evidence="3 4">
    <name type="scientific">Holdemanella hominis</name>
    <dbReference type="NCBI Taxonomy" id="2764327"/>
    <lineage>
        <taxon>Bacteria</taxon>
        <taxon>Bacillati</taxon>
        <taxon>Bacillota</taxon>
        <taxon>Erysipelotrichia</taxon>
        <taxon>Erysipelotrichales</taxon>
        <taxon>Erysipelotrichaceae</taxon>
        <taxon>Holdemanella</taxon>
    </lineage>
</organism>